<accession>A0A151P0N1</accession>
<sequence>MHFGLCFSETSDLQSRVSHLEADRSSQLPAWLSADQMETAILGRVDQLLEEKLKFSLPRHREVRETHQRCNCPAGAAPAGAMDYCDRRLKTRLRYCA</sequence>
<dbReference type="Proteomes" id="UP000050525">
    <property type="component" value="Unassembled WGS sequence"/>
</dbReference>
<dbReference type="EMBL" id="AKHW03001467">
    <property type="protein sequence ID" value="KYO42460.1"/>
    <property type="molecule type" value="Genomic_DNA"/>
</dbReference>
<comment type="caution">
    <text evidence="1">The sequence shown here is derived from an EMBL/GenBank/DDBJ whole genome shotgun (WGS) entry which is preliminary data.</text>
</comment>
<evidence type="ECO:0000313" key="1">
    <source>
        <dbReference type="EMBL" id="KYO42460.1"/>
    </source>
</evidence>
<protein>
    <submittedName>
        <fullName evidence="1">Uncharacterized protein</fullName>
    </submittedName>
</protein>
<dbReference type="AlphaFoldDB" id="A0A151P0N1"/>
<name>A0A151P0N1_ALLMI</name>
<reference evidence="1 2" key="1">
    <citation type="journal article" date="2012" name="Genome Biol.">
        <title>Sequencing three crocodilian genomes to illuminate the evolution of archosaurs and amniotes.</title>
        <authorList>
            <person name="St John J.A."/>
            <person name="Braun E.L."/>
            <person name="Isberg S.R."/>
            <person name="Miles L.G."/>
            <person name="Chong A.Y."/>
            <person name="Gongora J."/>
            <person name="Dalzell P."/>
            <person name="Moran C."/>
            <person name="Bed'hom B."/>
            <person name="Abzhanov A."/>
            <person name="Burgess S.C."/>
            <person name="Cooksey A.M."/>
            <person name="Castoe T.A."/>
            <person name="Crawford N.G."/>
            <person name="Densmore L.D."/>
            <person name="Drew J.C."/>
            <person name="Edwards S.V."/>
            <person name="Faircloth B.C."/>
            <person name="Fujita M.K."/>
            <person name="Greenwold M.J."/>
            <person name="Hoffmann F.G."/>
            <person name="Howard J.M."/>
            <person name="Iguchi T."/>
            <person name="Janes D.E."/>
            <person name="Khan S.Y."/>
            <person name="Kohno S."/>
            <person name="de Koning A.J."/>
            <person name="Lance S.L."/>
            <person name="McCarthy F.M."/>
            <person name="McCormack J.E."/>
            <person name="Merchant M.E."/>
            <person name="Peterson D.G."/>
            <person name="Pollock D.D."/>
            <person name="Pourmand N."/>
            <person name="Raney B.J."/>
            <person name="Roessler K.A."/>
            <person name="Sanford J.R."/>
            <person name="Sawyer R.H."/>
            <person name="Schmidt C.J."/>
            <person name="Triplett E.W."/>
            <person name="Tuberville T.D."/>
            <person name="Venegas-Anaya M."/>
            <person name="Howard J.T."/>
            <person name="Jarvis E.D."/>
            <person name="Guillette L.J.Jr."/>
            <person name="Glenn T.C."/>
            <person name="Green R.E."/>
            <person name="Ray D.A."/>
        </authorList>
    </citation>
    <scope>NUCLEOTIDE SEQUENCE [LARGE SCALE GENOMIC DNA]</scope>
    <source>
        <strain evidence="1">KSC_2009_1</strain>
    </source>
</reference>
<evidence type="ECO:0000313" key="2">
    <source>
        <dbReference type="Proteomes" id="UP000050525"/>
    </source>
</evidence>
<proteinExistence type="predicted"/>
<organism evidence="1 2">
    <name type="scientific">Alligator mississippiensis</name>
    <name type="common">American alligator</name>
    <dbReference type="NCBI Taxonomy" id="8496"/>
    <lineage>
        <taxon>Eukaryota</taxon>
        <taxon>Metazoa</taxon>
        <taxon>Chordata</taxon>
        <taxon>Craniata</taxon>
        <taxon>Vertebrata</taxon>
        <taxon>Euteleostomi</taxon>
        <taxon>Archelosauria</taxon>
        <taxon>Archosauria</taxon>
        <taxon>Crocodylia</taxon>
        <taxon>Alligatoridae</taxon>
        <taxon>Alligatorinae</taxon>
        <taxon>Alligator</taxon>
    </lineage>
</organism>
<keyword evidence="2" id="KW-1185">Reference proteome</keyword>
<gene>
    <name evidence="1" type="ORF">Y1Q_0022291</name>
</gene>